<evidence type="ECO:0000313" key="3">
    <source>
        <dbReference type="Proteomes" id="UP000186303"/>
    </source>
</evidence>
<dbReference type="EMBL" id="LT671823">
    <property type="protein sequence ID" value="SHO77752.1"/>
    <property type="molecule type" value="Genomic_DNA"/>
</dbReference>
<name>A0A1M8A5J9_MALS4</name>
<evidence type="ECO:0000256" key="1">
    <source>
        <dbReference type="SAM" id="MobiDB-lite"/>
    </source>
</evidence>
<accession>A0A1M8A5J9</accession>
<proteinExistence type="predicted"/>
<reference evidence="3" key="1">
    <citation type="journal article" date="2017" name="Nucleic Acids Res.">
        <title>Proteogenomics produces comprehensive and highly accurate protein-coding gene annotation in a complete genome assembly of Malassezia sympodialis.</title>
        <authorList>
            <person name="Zhu Y."/>
            <person name="Engstroem P.G."/>
            <person name="Tellgren-Roth C."/>
            <person name="Baudo C.D."/>
            <person name="Kennell J.C."/>
            <person name="Sun S."/>
            <person name="Billmyre R.B."/>
            <person name="Schroeder M.S."/>
            <person name="Andersson A."/>
            <person name="Holm T."/>
            <person name="Sigurgeirsson B."/>
            <person name="Wu G."/>
            <person name="Sankaranarayanan S.R."/>
            <person name="Siddharthan R."/>
            <person name="Sanyal K."/>
            <person name="Lundeberg J."/>
            <person name="Nystedt B."/>
            <person name="Boekhout T."/>
            <person name="Dawson T.L. Jr."/>
            <person name="Heitman J."/>
            <person name="Scheynius A."/>
            <person name="Lehtioe J."/>
        </authorList>
    </citation>
    <scope>NUCLEOTIDE SEQUENCE [LARGE SCALE GENOMIC DNA]</scope>
    <source>
        <strain evidence="3">ATCC 42132</strain>
    </source>
</reference>
<feature type="region of interest" description="Disordered" evidence="1">
    <location>
        <begin position="126"/>
        <end position="189"/>
    </location>
</feature>
<dbReference type="OrthoDB" id="3350668at2759"/>
<sequence>MFERPCHFQGRPKLHILMVPLTDSEGVTAAYEQGSSSGDVSGGGFLIEDALSGSFPSKSFSDENEDALRLKDLPEALRHAGVQGSAFQEVQDLLESSAAPSPLVNDMVIPKNFFIQAVEAALNVPHVGPRRSKRPPRPKMTDLADSEDVEISSNDEFSPEDKSPNYSSESDDMAGPYFHTTKSTSRTRLTASKRARAQILFRLILERLPLDLPQNIQKHERHRIRSDVSDLELHSRRIGVDELRYVAQSLNENPNISELFEMLSEATRIYYETENQESHSSAHPDVHRIGLQEFTAVAWRLGALD</sequence>
<dbReference type="VEuPathDB" id="FungiDB:MSYG_2094"/>
<dbReference type="AlphaFoldDB" id="A0A1M8A5J9"/>
<protein>
    <submittedName>
        <fullName evidence="2">Uncharacterized protein</fullName>
    </submittedName>
</protein>
<keyword evidence="3" id="KW-1185">Reference proteome</keyword>
<organism evidence="2 3">
    <name type="scientific">Malassezia sympodialis (strain ATCC 42132)</name>
    <name type="common">Atopic eczema-associated yeast</name>
    <dbReference type="NCBI Taxonomy" id="1230383"/>
    <lineage>
        <taxon>Eukaryota</taxon>
        <taxon>Fungi</taxon>
        <taxon>Dikarya</taxon>
        <taxon>Basidiomycota</taxon>
        <taxon>Ustilaginomycotina</taxon>
        <taxon>Malasseziomycetes</taxon>
        <taxon>Malasseziales</taxon>
        <taxon>Malasseziaceae</taxon>
        <taxon>Malassezia</taxon>
    </lineage>
</organism>
<evidence type="ECO:0000313" key="2">
    <source>
        <dbReference type="EMBL" id="SHO77752.1"/>
    </source>
</evidence>
<gene>
    <name evidence="2" type="ORF">MSYG_2094</name>
</gene>
<feature type="compositionally biased region" description="Polar residues" evidence="1">
    <location>
        <begin position="180"/>
        <end position="189"/>
    </location>
</feature>
<feature type="compositionally biased region" description="Basic residues" evidence="1">
    <location>
        <begin position="128"/>
        <end position="137"/>
    </location>
</feature>
<dbReference type="Proteomes" id="UP000186303">
    <property type="component" value="Chromosome 3"/>
</dbReference>
<dbReference type="OMA" id="PRTYFLE"/>